<feature type="compositionally biased region" description="Pro residues" evidence="1">
    <location>
        <begin position="236"/>
        <end position="252"/>
    </location>
</feature>
<dbReference type="AlphaFoldDB" id="A0A8D8S9N1"/>
<feature type="region of interest" description="Disordered" evidence="1">
    <location>
        <begin position="148"/>
        <end position="336"/>
    </location>
</feature>
<dbReference type="FunFam" id="1.25.40.90:FF:000006">
    <property type="entry name" value="Clathrin interactor 1"/>
    <property type="match status" value="1"/>
</dbReference>
<dbReference type="SMART" id="SM00273">
    <property type="entry name" value="ENTH"/>
    <property type="match status" value="1"/>
</dbReference>
<dbReference type="GO" id="GO:0005886">
    <property type="term" value="C:plasma membrane"/>
    <property type="evidence" value="ECO:0007669"/>
    <property type="project" value="TreeGrafter"/>
</dbReference>
<dbReference type="EMBL" id="HBUF01211647">
    <property type="protein sequence ID" value="CAG6665738.1"/>
    <property type="molecule type" value="Transcribed_RNA"/>
</dbReference>
<feature type="region of interest" description="Disordered" evidence="1">
    <location>
        <begin position="506"/>
        <end position="527"/>
    </location>
</feature>
<dbReference type="GO" id="GO:0005543">
    <property type="term" value="F:phospholipid binding"/>
    <property type="evidence" value="ECO:0007669"/>
    <property type="project" value="TreeGrafter"/>
</dbReference>
<reference evidence="3" key="1">
    <citation type="submission" date="2021-05" db="EMBL/GenBank/DDBJ databases">
        <authorList>
            <person name="Alioto T."/>
            <person name="Alioto T."/>
            <person name="Gomez Garrido J."/>
        </authorList>
    </citation>
    <scope>NUCLEOTIDE SEQUENCE</scope>
</reference>
<feature type="region of interest" description="Disordered" evidence="1">
    <location>
        <begin position="377"/>
        <end position="396"/>
    </location>
</feature>
<feature type="compositionally biased region" description="Polar residues" evidence="1">
    <location>
        <begin position="279"/>
        <end position="293"/>
    </location>
</feature>
<organism evidence="3">
    <name type="scientific">Cacopsylla melanoneura</name>
    <dbReference type="NCBI Taxonomy" id="428564"/>
    <lineage>
        <taxon>Eukaryota</taxon>
        <taxon>Metazoa</taxon>
        <taxon>Ecdysozoa</taxon>
        <taxon>Arthropoda</taxon>
        <taxon>Hexapoda</taxon>
        <taxon>Insecta</taxon>
        <taxon>Pterygota</taxon>
        <taxon>Neoptera</taxon>
        <taxon>Paraneoptera</taxon>
        <taxon>Hemiptera</taxon>
        <taxon>Sternorrhyncha</taxon>
        <taxon>Psylloidea</taxon>
        <taxon>Psyllidae</taxon>
        <taxon>Psyllinae</taxon>
        <taxon>Cacopsylla</taxon>
    </lineage>
</organism>
<name>A0A8D8S9N1_9HEMI</name>
<dbReference type="GO" id="GO:0030276">
    <property type="term" value="F:clathrin binding"/>
    <property type="evidence" value="ECO:0007669"/>
    <property type="project" value="TreeGrafter"/>
</dbReference>
<feature type="domain" description="ENTH" evidence="2">
    <location>
        <begin position="13"/>
        <end position="148"/>
    </location>
</feature>
<feature type="compositionally biased region" description="Acidic residues" evidence="1">
    <location>
        <begin position="203"/>
        <end position="218"/>
    </location>
</feature>
<feature type="compositionally biased region" description="Low complexity" evidence="1">
    <location>
        <begin position="377"/>
        <end position="393"/>
    </location>
</feature>
<dbReference type="InterPro" id="IPR008942">
    <property type="entry name" value="ENTH_VHS"/>
</dbReference>
<protein>
    <submittedName>
        <fullName evidence="3">Clathrin interactor 1</fullName>
    </submittedName>
</protein>
<accession>A0A8D8S9N1</accession>
<proteinExistence type="predicted"/>
<dbReference type="PANTHER" id="PTHR12276">
    <property type="entry name" value="EPSIN/ENT-RELATED"/>
    <property type="match status" value="1"/>
</dbReference>
<dbReference type="PANTHER" id="PTHR12276:SF45">
    <property type="entry name" value="CLATHRIN INTERACTOR 1"/>
    <property type="match status" value="1"/>
</dbReference>
<dbReference type="Pfam" id="PF01417">
    <property type="entry name" value="ENTH"/>
    <property type="match status" value="1"/>
</dbReference>
<evidence type="ECO:0000256" key="1">
    <source>
        <dbReference type="SAM" id="MobiDB-lite"/>
    </source>
</evidence>
<dbReference type="GO" id="GO:0030125">
    <property type="term" value="C:clathrin vesicle coat"/>
    <property type="evidence" value="ECO:0007669"/>
    <property type="project" value="TreeGrafter"/>
</dbReference>
<dbReference type="GO" id="GO:0005768">
    <property type="term" value="C:endosome"/>
    <property type="evidence" value="ECO:0007669"/>
    <property type="project" value="TreeGrafter"/>
</dbReference>
<feature type="compositionally biased region" description="Polar residues" evidence="1">
    <location>
        <begin position="512"/>
        <end position="525"/>
    </location>
</feature>
<dbReference type="SUPFAM" id="SSF48464">
    <property type="entry name" value="ENTH/VHS domain"/>
    <property type="match status" value="1"/>
</dbReference>
<evidence type="ECO:0000259" key="2">
    <source>
        <dbReference type="PROSITE" id="PS50942"/>
    </source>
</evidence>
<dbReference type="CDD" id="cd16989">
    <property type="entry name" value="ENTH_EpsinR"/>
    <property type="match status" value="1"/>
</dbReference>
<dbReference type="PROSITE" id="PS50942">
    <property type="entry name" value="ENTH"/>
    <property type="match status" value="1"/>
</dbReference>
<feature type="compositionally biased region" description="Basic and acidic residues" evidence="1">
    <location>
        <begin position="183"/>
        <end position="201"/>
    </location>
</feature>
<sequence>MWKVREIADKVTNVVMNYTEIEAKVREATNDEAWGPTGALMQEIAHATFAYEHYAEVMGMLYRRLVATGDNRKCWRRVYKSLLLLHYLVRNGSERVVTSAREHLYDLRALESYTCVDEFNKDQGINIRHKAKDLIEFIQDDDRLREERKKAKKNKDKYIGMSSDGTSMSGFGPGSGDQWEDLPPAKDWSKEDDWDTERVAGFEESENTSDNEVDDSSDVDSSPPPPTHTANLPSSTLPPTPITSSVKPPPPSAKSSPSKKSTGHPLKKIDLGAAAHYGKTSSSQPTSNNQHSTGKVGPPPGGDSSAARSFDLLGELITPDATPPGKQSTNNGVGAADFGDFEAADVFSSNVQNSLVSSSQQPVSKVSEGGDDFADFSSAFSSSNSNSNHSSNSTPLAQPALAQQSNADLLSGLSPVATGFNTLSMSMQTQSASLIPGFNDGAILQPINHQAASNINNNLAFPGINFNNNHKSALDQANANQLGSTWTNAGSLNINLDNLTLSNPNAIAPSSGAPSMNQLQASKPQPLSPTPALFRPPQTPAPAGLFGPSPTAPATMAGPAGGFGSPVPNFAAFPPTPQASPNYFAAASPSGPGSNMTAAPAPFYNQFQNFQTSLK</sequence>
<evidence type="ECO:0000313" key="3">
    <source>
        <dbReference type="EMBL" id="CAG6665738.1"/>
    </source>
</evidence>
<dbReference type="Gene3D" id="1.25.40.90">
    <property type="match status" value="1"/>
</dbReference>
<dbReference type="GO" id="GO:0006897">
    <property type="term" value="P:endocytosis"/>
    <property type="evidence" value="ECO:0007669"/>
    <property type="project" value="TreeGrafter"/>
</dbReference>
<dbReference type="InterPro" id="IPR013809">
    <property type="entry name" value="ENTH"/>
</dbReference>